<dbReference type="PROSITE" id="PS51833">
    <property type="entry name" value="HDOD"/>
    <property type="match status" value="1"/>
</dbReference>
<dbReference type="PANTHER" id="PTHR33525">
    <property type="match status" value="1"/>
</dbReference>
<gene>
    <name evidence="2" type="ORF">HNQ51_003681</name>
</gene>
<protein>
    <submittedName>
        <fullName evidence="2">HD-like signal output (HDOD) protein</fullName>
    </submittedName>
</protein>
<dbReference type="AlphaFoldDB" id="A0A840S791"/>
<dbReference type="Proteomes" id="UP000554837">
    <property type="component" value="Unassembled WGS sequence"/>
</dbReference>
<name>A0A840S791_9BURK</name>
<evidence type="ECO:0000313" key="3">
    <source>
        <dbReference type="Proteomes" id="UP000554837"/>
    </source>
</evidence>
<reference evidence="2 3" key="1">
    <citation type="submission" date="2020-08" db="EMBL/GenBank/DDBJ databases">
        <title>Genomic Encyclopedia of Type Strains, Phase IV (KMG-IV): sequencing the most valuable type-strain genomes for metagenomic binning, comparative biology and taxonomic classification.</title>
        <authorList>
            <person name="Goeker M."/>
        </authorList>
    </citation>
    <scope>NUCLEOTIDE SEQUENCE [LARGE SCALE GENOMIC DNA]</scope>
    <source>
        <strain evidence="2 3">DSM 23958</strain>
    </source>
</reference>
<evidence type="ECO:0000313" key="2">
    <source>
        <dbReference type="EMBL" id="MBB5206335.1"/>
    </source>
</evidence>
<dbReference type="Gene3D" id="1.10.3210.10">
    <property type="entry name" value="Hypothetical protein af1432"/>
    <property type="match status" value="1"/>
</dbReference>
<dbReference type="InterPro" id="IPR052340">
    <property type="entry name" value="RNase_Y/CdgJ"/>
</dbReference>
<comment type="caution">
    <text evidence="2">The sequence shown here is derived from an EMBL/GenBank/DDBJ whole genome shotgun (WGS) entry which is preliminary data.</text>
</comment>
<dbReference type="PANTHER" id="PTHR33525:SF3">
    <property type="entry name" value="RIBONUCLEASE Y"/>
    <property type="match status" value="1"/>
</dbReference>
<evidence type="ECO:0000259" key="1">
    <source>
        <dbReference type="PROSITE" id="PS51833"/>
    </source>
</evidence>
<dbReference type="SUPFAM" id="SSF109604">
    <property type="entry name" value="HD-domain/PDEase-like"/>
    <property type="match status" value="1"/>
</dbReference>
<dbReference type="EMBL" id="JACHHO010000010">
    <property type="protein sequence ID" value="MBB5206335.1"/>
    <property type="molecule type" value="Genomic_DNA"/>
</dbReference>
<keyword evidence="3" id="KW-1185">Reference proteome</keyword>
<sequence length="286" mass="31606">MPQTLTPMDAVPRSFLDRPLPSLSSWVAHFCAQDIPILSTSVEALEQLRADEDEVDAHLVGETFSTDPLMTLKVLVATAQLGRERRNADAETITSAVVLMGITPFFTTFGLQPSVEQWLLGRPEALQGVDAVLRRSERAARYALAFAAHRMDQDAQIIHSAALLHDFAEVLLWCHAPALAQEIRRLQTADPSLRSVKAQRQVLGIELSALEQALMKAWHLPPLLAHITDERCEADAQVQCVRLAVRLARHSALSWSNPAIPDDLKEIGELLNLGLEPTKRLVMDLG</sequence>
<feature type="domain" description="HDOD" evidence="1">
    <location>
        <begin position="35"/>
        <end position="234"/>
    </location>
</feature>
<dbReference type="RefSeq" id="WP_246071498.1">
    <property type="nucleotide sequence ID" value="NZ_CP040709.1"/>
</dbReference>
<accession>A0A840S791</accession>
<organism evidence="2 3">
    <name type="scientific">Inhella inkyongensis</name>
    <dbReference type="NCBI Taxonomy" id="392593"/>
    <lineage>
        <taxon>Bacteria</taxon>
        <taxon>Pseudomonadati</taxon>
        <taxon>Pseudomonadota</taxon>
        <taxon>Betaproteobacteria</taxon>
        <taxon>Burkholderiales</taxon>
        <taxon>Sphaerotilaceae</taxon>
        <taxon>Inhella</taxon>
    </lineage>
</organism>
<dbReference type="Pfam" id="PF08668">
    <property type="entry name" value="HDOD"/>
    <property type="match status" value="1"/>
</dbReference>
<dbReference type="InterPro" id="IPR013976">
    <property type="entry name" value="HDOD"/>
</dbReference>
<proteinExistence type="predicted"/>